<sequence length="153" mass="17086">MPLCHYLGLLRYVTCDGDDPVEAAHVVEREMQQLMGDDVPPLSSALVICPLVEEWGGFDTFDAFVGFGIKEHLVDTAILDHVTSVSFRPDFTRWHGLPPDIKLESIVLSHWGMIGQNSQQMDAATITDTETKAFGLRKVKLRFHAAFCVNILD</sequence>
<organism evidence="1 2">
    <name type="scientific">Thalassiosira pseudonana</name>
    <name type="common">Marine diatom</name>
    <name type="synonym">Cyclotella nana</name>
    <dbReference type="NCBI Taxonomy" id="35128"/>
    <lineage>
        <taxon>Eukaryota</taxon>
        <taxon>Sar</taxon>
        <taxon>Stramenopiles</taxon>
        <taxon>Ochrophyta</taxon>
        <taxon>Bacillariophyta</taxon>
        <taxon>Coscinodiscophyceae</taxon>
        <taxon>Thalassiosirophycidae</taxon>
        <taxon>Thalassiosirales</taxon>
        <taxon>Thalassiosiraceae</taxon>
        <taxon>Thalassiosira</taxon>
    </lineage>
</organism>
<dbReference type="InParanoid" id="B8LEG3"/>
<dbReference type="Proteomes" id="UP000001449">
    <property type="component" value="Unassembled WGS sequence"/>
</dbReference>
<keyword evidence="2" id="KW-1185">Reference proteome</keyword>
<dbReference type="PaxDb" id="35128-Thapsdraft837"/>
<dbReference type="KEGG" id="tps:THAPSDRAFT_bd837"/>
<dbReference type="GeneID" id="7447739"/>
<gene>
    <name evidence="1" type="ORF">THAPSDRAFT_bd837</name>
</gene>
<accession>B8LEG3</accession>
<reference evidence="1 2" key="2">
    <citation type="journal article" date="2008" name="Nature">
        <title>The Phaeodactylum genome reveals the evolutionary history of diatom genomes.</title>
        <authorList>
            <person name="Bowler C."/>
            <person name="Allen A.E."/>
            <person name="Badger J.H."/>
            <person name="Grimwood J."/>
            <person name="Jabbari K."/>
            <person name="Kuo A."/>
            <person name="Maheswari U."/>
            <person name="Martens C."/>
            <person name="Maumus F."/>
            <person name="Otillar R.P."/>
            <person name="Rayko E."/>
            <person name="Salamov A."/>
            <person name="Vandepoele K."/>
            <person name="Beszteri B."/>
            <person name="Gruber A."/>
            <person name="Heijde M."/>
            <person name="Katinka M."/>
            <person name="Mock T."/>
            <person name="Valentin K."/>
            <person name="Verret F."/>
            <person name="Berges J.A."/>
            <person name="Brownlee C."/>
            <person name="Cadoret J.P."/>
            <person name="Chiovitti A."/>
            <person name="Choi C.J."/>
            <person name="Coesel S."/>
            <person name="De Martino A."/>
            <person name="Detter J.C."/>
            <person name="Durkin C."/>
            <person name="Falciatore A."/>
            <person name="Fournet J."/>
            <person name="Haruta M."/>
            <person name="Huysman M.J."/>
            <person name="Jenkins B.D."/>
            <person name="Jiroutova K."/>
            <person name="Jorgensen R.E."/>
            <person name="Joubert Y."/>
            <person name="Kaplan A."/>
            <person name="Kroger N."/>
            <person name="Kroth P.G."/>
            <person name="La Roche J."/>
            <person name="Lindquist E."/>
            <person name="Lommer M."/>
            <person name="Martin-Jezequel V."/>
            <person name="Lopez P.J."/>
            <person name="Lucas S."/>
            <person name="Mangogna M."/>
            <person name="McGinnis K."/>
            <person name="Medlin L.K."/>
            <person name="Montsant A."/>
            <person name="Oudot-Le Secq M.P."/>
            <person name="Napoli C."/>
            <person name="Obornik M."/>
            <person name="Parker M.S."/>
            <person name="Petit J.L."/>
            <person name="Porcel B.M."/>
            <person name="Poulsen N."/>
            <person name="Robison M."/>
            <person name="Rychlewski L."/>
            <person name="Rynearson T.A."/>
            <person name="Schmutz J."/>
            <person name="Shapiro H."/>
            <person name="Siaut M."/>
            <person name="Stanley M."/>
            <person name="Sussman M.R."/>
            <person name="Taylor A.R."/>
            <person name="Vardi A."/>
            <person name="von Dassow P."/>
            <person name="Vyverman W."/>
            <person name="Willis A."/>
            <person name="Wyrwicz L.S."/>
            <person name="Rokhsar D.S."/>
            <person name="Weissenbach J."/>
            <person name="Armbrust E.V."/>
            <person name="Green B.R."/>
            <person name="Van de Peer Y."/>
            <person name="Grigoriev I.V."/>
        </authorList>
    </citation>
    <scope>NUCLEOTIDE SEQUENCE [LARGE SCALE GENOMIC DNA]</scope>
    <source>
        <strain evidence="1 2">CCMP1335</strain>
    </source>
</reference>
<name>B8LEG3_THAPS</name>
<dbReference type="RefSeq" id="XP_002297405.1">
    <property type="nucleotide sequence ID" value="XM_002297369.1"/>
</dbReference>
<evidence type="ECO:0000313" key="2">
    <source>
        <dbReference type="Proteomes" id="UP000001449"/>
    </source>
</evidence>
<dbReference type="AlphaFoldDB" id="B8LEG3"/>
<dbReference type="HOGENOM" id="CLU_1716931_0_0_1"/>
<protein>
    <submittedName>
        <fullName evidence="1">Uncharacterized protein</fullName>
    </submittedName>
</protein>
<dbReference type="EMBL" id="DS999440">
    <property type="protein sequence ID" value="EED86275.1"/>
    <property type="molecule type" value="Genomic_DNA"/>
</dbReference>
<proteinExistence type="predicted"/>
<dbReference type="OMA" id="CPLVEEW"/>
<evidence type="ECO:0000313" key="1">
    <source>
        <dbReference type="EMBL" id="EED86275.1"/>
    </source>
</evidence>
<reference evidence="1 2" key="1">
    <citation type="journal article" date="2004" name="Science">
        <title>The genome of the diatom Thalassiosira pseudonana: ecology, evolution, and metabolism.</title>
        <authorList>
            <person name="Armbrust E.V."/>
            <person name="Berges J.A."/>
            <person name="Bowler C."/>
            <person name="Green B.R."/>
            <person name="Martinez D."/>
            <person name="Putnam N.H."/>
            <person name="Zhou S."/>
            <person name="Allen A.E."/>
            <person name="Apt K.E."/>
            <person name="Bechner M."/>
            <person name="Brzezinski M.A."/>
            <person name="Chaal B.K."/>
            <person name="Chiovitti A."/>
            <person name="Davis A.K."/>
            <person name="Demarest M.S."/>
            <person name="Detter J.C."/>
            <person name="Glavina T."/>
            <person name="Goodstein D."/>
            <person name="Hadi M.Z."/>
            <person name="Hellsten U."/>
            <person name="Hildebrand M."/>
            <person name="Jenkins B.D."/>
            <person name="Jurka J."/>
            <person name="Kapitonov V.V."/>
            <person name="Kroger N."/>
            <person name="Lau W.W."/>
            <person name="Lane T.W."/>
            <person name="Larimer F.W."/>
            <person name="Lippmeier J.C."/>
            <person name="Lucas S."/>
            <person name="Medina M."/>
            <person name="Montsant A."/>
            <person name="Obornik M."/>
            <person name="Parker M.S."/>
            <person name="Palenik B."/>
            <person name="Pazour G.J."/>
            <person name="Richardson P.M."/>
            <person name="Rynearson T.A."/>
            <person name="Saito M.A."/>
            <person name="Schwartz D.C."/>
            <person name="Thamatrakoln K."/>
            <person name="Valentin K."/>
            <person name="Vardi A."/>
            <person name="Wilkerson F.P."/>
            <person name="Rokhsar D.S."/>
        </authorList>
    </citation>
    <scope>NUCLEOTIDE SEQUENCE [LARGE SCALE GENOMIC DNA]</scope>
    <source>
        <strain evidence="1 2">CCMP1335</strain>
    </source>
</reference>